<dbReference type="Proteomes" id="UP001207468">
    <property type="component" value="Unassembled WGS sequence"/>
</dbReference>
<dbReference type="EMBL" id="JAGFNK010000272">
    <property type="protein sequence ID" value="KAI9454498.1"/>
    <property type="molecule type" value="Genomic_DNA"/>
</dbReference>
<reference evidence="1" key="1">
    <citation type="submission" date="2021-03" db="EMBL/GenBank/DDBJ databases">
        <title>Evolutionary priming and transition to the ectomycorrhizal habit in an iconic lineage of mushroom-forming fungi: is preadaptation a requirement?</title>
        <authorList>
            <consortium name="DOE Joint Genome Institute"/>
            <person name="Looney B.P."/>
            <person name="Miyauchi S."/>
            <person name="Morin E."/>
            <person name="Drula E."/>
            <person name="Courty P.E."/>
            <person name="Chicoki N."/>
            <person name="Fauchery L."/>
            <person name="Kohler A."/>
            <person name="Kuo A."/>
            <person name="LaButti K."/>
            <person name="Pangilinan J."/>
            <person name="Lipzen A."/>
            <person name="Riley R."/>
            <person name="Andreopoulos W."/>
            <person name="He G."/>
            <person name="Johnson J."/>
            <person name="Barry K.W."/>
            <person name="Grigoriev I.V."/>
            <person name="Nagy L."/>
            <person name="Hibbett D."/>
            <person name="Henrissat B."/>
            <person name="Matheny P.B."/>
            <person name="Labbe J."/>
            <person name="Martin A.F."/>
        </authorList>
    </citation>
    <scope>NUCLEOTIDE SEQUENCE</scope>
    <source>
        <strain evidence="1">BPL698</strain>
    </source>
</reference>
<sequence length="286" mass="32205">MAQQWDFLLPPMPPYGYKWQFFLRPNEDAMALPPALHQGHTGVVRALLDLERRKWSFPRKGALFVQSHRRYDVDEEVMTDVPIPRITAPRDRRLNEATVVPSAHPIPLRLSFAAYPGTENKAQLRPKVAGVAKPRATRGTVSLDGEVANDGTMWDFKQGGGDVVPFKDSVNRRTSLLRAKTSRQPRDNERFLGRAINNNSNLVALVRSETMPKRDVPGTDDQCSGTCLWSTATGTPRRRPGEHAWGEGSILFGKKIEKKVTILPENKGREDVMVIVERFKSRGSRN</sequence>
<protein>
    <submittedName>
        <fullName evidence="1">Uncharacterized protein</fullName>
    </submittedName>
</protein>
<name>A0ACC0U0N9_9AGAM</name>
<organism evidence="1 2">
    <name type="scientific">Russula earlei</name>
    <dbReference type="NCBI Taxonomy" id="71964"/>
    <lineage>
        <taxon>Eukaryota</taxon>
        <taxon>Fungi</taxon>
        <taxon>Dikarya</taxon>
        <taxon>Basidiomycota</taxon>
        <taxon>Agaricomycotina</taxon>
        <taxon>Agaricomycetes</taxon>
        <taxon>Russulales</taxon>
        <taxon>Russulaceae</taxon>
        <taxon>Russula</taxon>
    </lineage>
</organism>
<keyword evidence="2" id="KW-1185">Reference proteome</keyword>
<evidence type="ECO:0000313" key="2">
    <source>
        <dbReference type="Proteomes" id="UP001207468"/>
    </source>
</evidence>
<evidence type="ECO:0000313" key="1">
    <source>
        <dbReference type="EMBL" id="KAI9454498.1"/>
    </source>
</evidence>
<gene>
    <name evidence="1" type="ORF">F5148DRAFT_1151699</name>
</gene>
<comment type="caution">
    <text evidence="1">The sequence shown here is derived from an EMBL/GenBank/DDBJ whole genome shotgun (WGS) entry which is preliminary data.</text>
</comment>
<proteinExistence type="predicted"/>
<accession>A0ACC0U0N9</accession>